<evidence type="ECO:0000313" key="4">
    <source>
        <dbReference type="Proteomes" id="UP000298390"/>
    </source>
</evidence>
<dbReference type="PROSITE" id="PS50048">
    <property type="entry name" value="ZN2_CY6_FUNGAL_2"/>
    <property type="match status" value="1"/>
</dbReference>
<dbReference type="STRING" id="34475.A0A4Y9XLC7"/>
<evidence type="ECO:0000259" key="2">
    <source>
        <dbReference type="PROSITE" id="PS50048"/>
    </source>
</evidence>
<dbReference type="InterPro" id="IPR001138">
    <property type="entry name" value="Zn2Cys6_DnaBD"/>
</dbReference>
<evidence type="ECO:0000256" key="1">
    <source>
        <dbReference type="SAM" id="MobiDB-lite"/>
    </source>
</evidence>
<feature type="domain" description="Zn(2)-C6 fungal-type" evidence="2">
    <location>
        <begin position="109"/>
        <end position="145"/>
    </location>
</feature>
<reference evidence="3 4" key="1">
    <citation type="submission" date="2019-01" db="EMBL/GenBank/DDBJ databases">
        <title>Genome sequencing of the rare red list fungi Fomitopsis rosea.</title>
        <authorList>
            <person name="Buettner E."/>
            <person name="Kellner H."/>
        </authorList>
    </citation>
    <scope>NUCLEOTIDE SEQUENCE [LARGE SCALE GENOMIC DNA]</scope>
    <source>
        <strain evidence="3 4">DSM 105464</strain>
    </source>
</reference>
<dbReference type="EMBL" id="SEKV01001353">
    <property type="protein sequence ID" value="TFY50850.1"/>
    <property type="molecule type" value="Genomic_DNA"/>
</dbReference>
<gene>
    <name evidence="3" type="ORF">EVJ58_g10863</name>
</gene>
<feature type="region of interest" description="Disordered" evidence="1">
    <location>
        <begin position="148"/>
        <end position="241"/>
    </location>
</feature>
<dbReference type="Gene3D" id="4.10.240.10">
    <property type="entry name" value="Zn(2)-C6 fungal-type DNA-binding domain"/>
    <property type="match status" value="1"/>
</dbReference>
<organism evidence="3 4">
    <name type="scientific">Rhodofomes roseus</name>
    <dbReference type="NCBI Taxonomy" id="34475"/>
    <lineage>
        <taxon>Eukaryota</taxon>
        <taxon>Fungi</taxon>
        <taxon>Dikarya</taxon>
        <taxon>Basidiomycota</taxon>
        <taxon>Agaricomycotina</taxon>
        <taxon>Agaricomycetes</taxon>
        <taxon>Polyporales</taxon>
        <taxon>Rhodofomes</taxon>
    </lineage>
</organism>
<dbReference type="PROSITE" id="PS00463">
    <property type="entry name" value="ZN2_CY6_FUNGAL_1"/>
    <property type="match status" value="1"/>
</dbReference>
<dbReference type="SMART" id="SM00066">
    <property type="entry name" value="GAL4"/>
    <property type="match status" value="1"/>
</dbReference>
<proteinExistence type="predicted"/>
<feature type="compositionally biased region" description="Basic and acidic residues" evidence="1">
    <location>
        <begin position="207"/>
        <end position="218"/>
    </location>
</feature>
<feature type="compositionally biased region" description="Basic residues" evidence="1">
    <location>
        <begin position="152"/>
        <end position="161"/>
    </location>
</feature>
<sequence length="241" mass="26228">MRPTRASSRSTSRSTGPTKPPAAHTLAKGVEAAPVQPLPAPGYDVRPQRRWMDSLTPPELSDAPANAQPQMSLDEILFPEGAEHPGQQMFRLTSPGTAKDPVKKKPIMACLFCRVRKIGCGPRPVTGAAEQRCNQCARRDFVCEYPKESRRGLHKRFPRATKAKEQTEGAEGDTASSDSGVDADVQMGEADAPLRLPSPPVRPPTSDVRRRSGKDRQRSNTVGVARDQRKAAQRRAGASLM</sequence>
<dbReference type="AlphaFoldDB" id="A0A4Y9XLC7"/>
<dbReference type="Proteomes" id="UP000298390">
    <property type="component" value="Unassembled WGS sequence"/>
</dbReference>
<comment type="caution">
    <text evidence="3">The sequence shown here is derived from an EMBL/GenBank/DDBJ whole genome shotgun (WGS) entry which is preliminary data.</text>
</comment>
<protein>
    <recommendedName>
        <fullName evidence="2">Zn(2)-C6 fungal-type domain-containing protein</fullName>
    </recommendedName>
</protein>
<feature type="region of interest" description="Disordered" evidence="1">
    <location>
        <begin position="1"/>
        <end position="67"/>
    </location>
</feature>
<dbReference type="GO" id="GO:0000981">
    <property type="term" value="F:DNA-binding transcription factor activity, RNA polymerase II-specific"/>
    <property type="evidence" value="ECO:0007669"/>
    <property type="project" value="InterPro"/>
</dbReference>
<feature type="compositionally biased region" description="Low complexity" evidence="1">
    <location>
        <begin position="1"/>
        <end position="17"/>
    </location>
</feature>
<dbReference type="InterPro" id="IPR036864">
    <property type="entry name" value="Zn2-C6_fun-type_DNA-bd_sf"/>
</dbReference>
<dbReference type="GO" id="GO:0008270">
    <property type="term" value="F:zinc ion binding"/>
    <property type="evidence" value="ECO:0007669"/>
    <property type="project" value="InterPro"/>
</dbReference>
<evidence type="ECO:0000313" key="3">
    <source>
        <dbReference type="EMBL" id="TFY50850.1"/>
    </source>
</evidence>
<accession>A0A4Y9XLC7</accession>
<dbReference type="CDD" id="cd00067">
    <property type="entry name" value="GAL4"/>
    <property type="match status" value="1"/>
</dbReference>
<name>A0A4Y9XLC7_9APHY</name>
<dbReference type="SUPFAM" id="SSF57701">
    <property type="entry name" value="Zn2/Cys6 DNA-binding domain"/>
    <property type="match status" value="1"/>
</dbReference>